<evidence type="ECO:0000259" key="2">
    <source>
        <dbReference type="Pfam" id="PF13568"/>
    </source>
</evidence>
<dbReference type="OrthoDB" id="1466992at2"/>
<organism evidence="3 4">
    <name type="scientific">Brumimicrobium salinarum</name>
    <dbReference type="NCBI Taxonomy" id="2058658"/>
    <lineage>
        <taxon>Bacteria</taxon>
        <taxon>Pseudomonadati</taxon>
        <taxon>Bacteroidota</taxon>
        <taxon>Flavobacteriia</taxon>
        <taxon>Flavobacteriales</taxon>
        <taxon>Crocinitomicaceae</taxon>
        <taxon>Brumimicrobium</taxon>
    </lineage>
</organism>
<comment type="caution">
    <text evidence="3">The sequence shown here is derived from an EMBL/GenBank/DDBJ whole genome shotgun (WGS) entry which is preliminary data.</text>
</comment>
<proteinExistence type="predicted"/>
<protein>
    <recommendedName>
        <fullName evidence="2">Outer membrane protein beta-barrel domain-containing protein</fullName>
    </recommendedName>
</protein>
<evidence type="ECO:0000313" key="4">
    <source>
        <dbReference type="Proteomes" id="UP000236654"/>
    </source>
</evidence>
<dbReference type="Pfam" id="PF13568">
    <property type="entry name" value="OMP_b-brl_2"/>
    <property type="match status" value="1"/>
</dbReference>
<dbReference type="EMBL" id="PJNI01000009">
    <property type="protein sequence ID" value="PKR80561.1"/>
    <property type="molecule type" value="Genomic_DNA"/>
</dbReference>
<accession>A0A2I0R1U6</accession>
<feature type="chain" id="PRO_5014143086" description="Outer membrane protein beta-barrel domain-containing protein" evidence="1">
    <location>
        <begin position="33"/>
        <end position="284"/>
    </location>
</feature>
<keyword evidence="1" id="KW-0732">Signal</keyword>
<evidence type="ECO:0000256" key="1">
    <source>
        <dbReference type="SAM" id="SignalP"/>
    </source>
</evidence>
<keyword evidence="4" id="KW-1185">Reference proteome</keyword>
<reference evidence="3 4" key="1">
    <citation type="submission" date="2017-12" db="EMBL/GenBank/DDBJ databases">
        <title>The draft genome sequence of Brumimicrobium saltpan LHR20.</title>
        <authorList>
            <person name="Do Z.-J."/>
            <person name="Luo H.-R."/>
        </authorList>
    </citation>
    <scope>NUCLEOTIDE SEQUENCE [LARGE SCALE GENOMIC DNA]</scope>
    <source>
        <strain evidence="3 4">LHR20</strain>
    </source>
</reference>
<dbReference type="InterPro" id="IPR025665">
    <property type="entry name" value="Beta-barrel_OMP_2"/>
</dbReference>
<feature type="signal peptide" evidence="1">
    <location>
        <begin position="1"/>
        <end position="32"/>
    </location>
</feature>
<feature type="domain" description="Outer membrane protein beta-barrel" evidence="2">
    <location>
        <begin position="32"/>
        <end position="239"/>
    </location>
</feature>
<name>A0A2I0R1U6_9FLAO</name>
<sequence length="284" mass="31824">MYLTHIEIMITKNMKKILTLALASTMFFSANAQDAADKKVMAGLTFGGALNFNKPQTNTIDANVGGDFVAGMALDWNFSNNIGLATGLEFDFNRFRTTYNKDIFFDYRDKNVIQAKDEPNNAETSFMLNERKHKSIYLTIPVMLKFQTNFMGYMRYYGKFGVRNSFLLTTRTNNEGQGFNELGAIDKEITQLDDMISPGVMSFYKGSIGLSGGAEYNITGSTVLVAELGFYYGFSEVFQQEGALFGDDDKSLSLFQREEDGTRGAYYSPSLKQSQLLLKVAVLF</sequence>
<evidence type="ECO:0000313" key="3">
    <source>
        <dbReference type="EMBL" id="PKR80561.1"/>
    </source>
</evidence>
<dbReference type="AlphaFoldDB" id="A0A2I0R1U6"/>
<dbReference type="Proteomes" id="UP000236654">
    <property type="component" value="Unassembled WGS sequence"/>
</dbReference>
<gene>
    <name evidence="3" type="ORF">CW751_09305</name>
</gene>